<dbReference type="SMART" id="SM00451">
    <property type="entry name" value="ZnF_U1"/>
    <property type="match status" value="2"/>
</dbReference>
<dbReference type="EMBL" id="HBIB01038453">
    <property type="protein sequence ID" value="CAE0262793.1"/>
    <property type="molecule type" value="Transcribed_RNA"/>
</dbReference>
<dbReference type="InterPro" id="IPR041661">
    <property type="entry name" value="ZN622/Rei1/Reh1_Znf-C2H2"/>
</dbReference>
<dbReference type="GO" id="GO:0005737">
    <property type="term" value="C:cytoplasm"/>
    <property type="evidence" value="ECO:0007669"/>
    <property type="project" value="UniProtKB-SubCell"/>
</dbReference>
<evidence type="ECO:0000256" key="2">
    <source>
        <dbReference type="ARBA" id="ARBA00022490"/>
    </source>
</evidence>
<feature type="compositionally biased region" description="Basic and acidic residues" evidence="9">
    <location>
        <begin position="62"/>
        <end position="76"/>
    </location>
</feature>
<keyword evidence="8" id="KW-0863">Zinc-finger</keyword>
<keyword evidence="6" id="KW-0862">Zinc</keyword>
<dbReference type="InterPro" id="IPR003604">
    <property type="entry name" value="Matrin/U1-like-C_Znf_C2H2"/>
</dbReference>
<evidence type="ECO:0000256" key="8">
    <source>
        <dbReference type="PROSITE-ProRule" id="PRU00042"/>
    </source>
</evidence>
<dbReference type="InterPro" id="IPR040025">
    <property type="entry name" value="Znf622/Rei1/Reh1"/>
</dbReference>
<dbReference type="GO" id="GO:0008270">
    <property type="term" value="F:zinc ion binding"/>
    <property type="evidence" value="ECO:0007669"/>
    <property type="project" value="UniProtKB-KW"/>
</dbReference>
<sequence>MSAPVDPRSAAMTCRSCKAVFDSADSQREHYKSEWHAYNLKRKVSGMGPITFQVFKAKLEQARAAQDAEKSKEKPPKKGKKAEKRRRQEGDHVEEKKMVEEPPQPEKTQEEIMEERMRLAKPIALPSCLFCGDDCGNLEGTFKHMQLQHNFFVPYKEYLADAEGLFNYLGKKIGVGYACSLCNRSFTSVEAVRKHMTDKSHTRMEFNADGGEYSDFFDFRSSYPDYDPNAPSDEEEEEVDEEEMEGDEDMEEDWDSDGEWEEAGDEDIVEMEAEGTLPNDIGEVVISEESQSKDRKKKISRKAVLSTKAHFTHGGMFVEIYDPETKTTRRLGHRSLQQYFKQNFRQKDERAPVLYNMLDKYRQYGFEGQVKDLANMNEHSRERKLMMLDEKMKGVSIVERNFRQKTMQLEQKVREKDRIKYQSEAHKLKRGYTLSKRSGQQNVGVHG</sequence>
<dbReference type="Pfam" id="PF12756">
    <property type="entry name" value="zf-C2H2_2"/>
    <property type="match status" value="1"/>
</dbReference>
<dbReference type="SUPFAM" id="SSF57667">
    <property type="entry name" value="beta-beta-alpha zinc fingers"/>
    <property type="match status" value="3"/>
</dbReference>
<evidence type="ECO:0000256" key="5">
    <source>
        <dbReference type="ARBA" id="ARBA00022737"/>
    </source>
</evidence>
<gene>
    <name evidence="11" type="ORF">PBIL07802_LOCUS25088</name>
</gene>
<dbReference type="SMART" id="SM00355">
    <property type="entry name" value="ZnF_C2H2"/>
    <property type="match status" value="3"/>
</dbReference>
<comment type="subcellular location">
    <subcellularLocation>
        <location evidence="1">Cytoplasm</location>
    </subcellularLocation>
</comment>
<evidence type="ECO:0000256" key="3">
    <source>
        <dbReference type="ARBA" id="ARBA00022517"/>
    </source>
</evidence>
<evidence type="ECO:0000256" key="4">
    <source>
        <dbReference type="ARBA" id="ARBA00022723"/>
    </source>
</evidence>
<feature type="region of interest" description="Disordered" evidence="9">
    <location>
        <begin position="224"/>
        <end position="259"/>
    </location>
</feature>
<evidence type="ECO:0000313" key="11">
    <source>
        <dbReference type="EMBL" id="CAE0262793.1"/>
    </source>
</evidence>
<dbReference type="GO" id="GO:0042273">
    <property type="term" value="P:ribosomal large subunit biogenesis"/>
    <property type="evidence" value="ECO:0007669"/>
    <property type="project" value="TreeGrafter"/>
</dbReference>
<dbReference type="PANTHER" id="PTHR13182">
    <property type="entry name" value="ZINC FINGER PROTEIN 622"/>
    <property type="match status" value="1"/>
</dbReference>
<evidence type="ECO:0000259" key="10">
    <source>
        <dbReference type="PROSITE" id="PS50157"/>
    </source>
</evidence>
<dbReference type="PANTHER" id="PTHR13182:SF8">
    <property type="entry name" value="CYTOPLASMIC 60S SUBUNIT BIOGENESIS FACTOR ZNF622"/>
    <property type="match status" value="1"/>
</dbReference>
<dbReference type="GO" id="GO:0003676">
    <property type="term" value="F:nucleic acid binding"/>
    <property type="evidence" value="ECO:0007669"/>
    <property type="project" value="InterPro"/>
</dbReference>
<comment type="similarity">
    <text evidence="7">Belongs to the REI1 family.</text>
</comment>
<keyword evidence="3" id="KW-0690">Ribosome biogenesis</keyword>
<feature type="region of interest" description="Disordered" evidence="9">
    <location>
        <begin position="62"/>
        <end position="110"/>
    </location>
</feature>
<protein>
    <recommendedName>
        <fullName evidence="10">C2H2-type domain-containing protein</fullName>
    </recommendedName>
</protein>
<keyword evidence="4" id="KW-0479">Metal-binding</keyword>
<proteinExistence type="inferred from homology"/>
<keyword evidence="5" id="KW-0677">Repeat</keyword>
<dbReference type="PROSITE" id="PS00028">
    <property type="entry name" value="ZINC_FINGER_C2H2_1"/>
    <property type="match status" value="2"/>
</dbReference>
<dbReference type="PROSITE" id="PS50157">
    <property type="entry name" value="ZINC_FINGER_C2H2_2"/>
    <property type="match status" value="1"/>
</dbReference>
<dbReference type="InterPro" id="IPR013087">
    <property type="entry name" value="Znf_C2H2_type"/>
</dbReference>
<evidence type="ECO:0000256" key="7">
    <source>
        <dbReference type="ARBA" id="ARBA00034126"/>
    </source>
</evidence>
<feature type="region of interest" description="Disordered" evidence="9">
    <location>
        <begin position="428"/>
        <end position="447"/>
    </location>
</feature>
<dbReference type="InterPro" id="IPR036236">
    <property type="entry name" value="Znf_C2H2_sf"/>
</dbReference>
<accession>A0A7S3LSN4</accession>
<name>A0A7S3LSN4_9EUKA</name>
<evidence type="ECO:0000256" key="1">
    <source>
        <dbReference type="ARBA" id="ARBA00004496"/>
    </source>
</evidence>
<keyword evidence="2" id="KW-0963">Cytoplasm</keyword>
<reference evidence="11" key="1">
    <citation type="submission" date="2021-01" db="EMBL/GenBank/DDBJ databases">
        <authorList>
            <person name="Corre E."/>
            <person name="Pelletier E."/>
            <person name="Niang G."/>
            <person name="Scheremetjew M."/>
            <person name="Finn R."/>
            <person name="Kale V."/>
            <person name="Holt S."/>
            <person name="Cochrane G."/>
            <person name="Meng A."/>
            <person name="Brown T."/>
            <person name="Cohen L."/>
        </authorList>
    </citation>
    <scope>NUCLEOTIDE SEQUENCE</scope>
    <source>
        <strain evidence="11">NIES-2562</strain>
    </source>
</reference>
<feature type="compositionally biased region" description="Basic and acidic residues" evidence="9">
    <location>
        <begin position="86"/>
        <end position="100"/>
    </location>
</feature>
<feature type="compositionally biased region" description="Acidic residues" evidence="9">
    <location>
        <begin position="232"/>
        <end position="259"/>
    </location>
</feature>
<dbReference type="AlphaFoldDB" id="A0A7S3LSN4"/>
<evidence type="ECO:0000256" key="6">
    <source>
        <dbReference type="ARBA" id="ARBA00022833"/>
    </source>
</evidence>
<feature type="domain" description="C2H2-type" evidence="10">
    <location>
        <begin position="177"/>
        <end position="206"/>
    </location>
</feature>
<dbReference type="GO" id="GO:0030687">
    <property type="term" value="C:preribosome, large subunit precursor"/>
    <property type="evidence" value="ECO:0007669"/>
    <property type="project" value="TreeGrafter"/>
</dbReference>
<organism evidence="11">
    <name type="scientific">Palpitomonas bilix</name>
    <dbReference type="NCBI Taxonomy" id="652834"/>
    <lineage>
        <taxon>Eukaryota</taxon>
        <taxon>Eukaryota incertae sedis</taxon>
    </lineage>
</organism>
<feature type="compositionally biased region" description="Polar residues" evidence="9">
    <location>
        <begin position="435"/>
        <end position="447"/>
    </location>
</feature>
<evidence type="ECO:0000256" key="9">
    <source>
        <dbReference type="SAM" id="MobiDB-lite"/>
    </source>
</evidence>